<dbReference type="EMBL" id="JAVDUG010000013">
    <property type="protein sequence ID" value="MDR6781171.1"/>
    <property type="molecule type" value="Genomic_DNA"/>
</dbReference>
<protein>
    <submittedName>
        <fullName evidence="1">Uncharacterized protein</fullName>
    </submittedName>
</protein>
<comment type="caution">
    <text evidence="1">The sequence shown here is derived from an EMBL/GenBank/DDBJ whole genome shotgun (WGS) entry which is preliminary data.</text>
</comment>
<dbReference type="RefSeq" id="WP_068941314.1">
    <property type="nucleotide sequence ID" value="NZ_JAVDUG010000013.1"/>
</dbReference>
<organism evidence="1 2">
    <name type="scientific">Paenibacillus peoriae</name>
    <dbReference type="NCBI Taxonomy" id="59893"/>
    <lineage>
        <taxon>Bacteria</taxon>
        <taxon>Bacillati</taxon>
        <taxon>Bacillota</taxon>
        <taxon>Bacilli</taxon>
        <taxon>Bacillales</taxon>
        <taxon>Paenibacillaceae</taxon>
        <taxon>Paenibacillus</taxon>
    </lineage>
</organism>
<evidence type="ECO:0000313" key="2">
    <source>
        <dbReference type="Proteomes" id="UP001266807"/>
    </source>
</evidence>
<reference evidence="1 2" key="1">
    <citation type="submission" date="2023-07" db="EMBL/GenBank/DDBJ databases">
        <title>Sorghum-associated microbial communities from plants grown in Nebraska, USA.</title>
        <authorList>
            <person name="Schachtman D."/>
        </authorList>
    </citation>
    <scope>NUCLEOTIDE SEQUENCE [LARGE SCALE GENOMIC DNA]</scope>
    <source>
        <strain evidence="1 2">BE143</strain>
    </source>
</reference>
<evidence type="ECO:0000313" key="1">
    <source>
        <dbReference type="EMBL" id="MDR6781171.1"/>
    </source>
</evidence>
<gene>
    <name evidence="1" type="ORF">J2W98_005482</name>
</gene>
<dbReference type="Proteomes" id="UP001266807">
    <property type="component" value="Unassembled WGS sequence"/>
</dbReference>
<accession>A0ABU1QNE3</accession>
<sequence length="245" mass="28661">MKNMKIIIDEKQSIINNTEVRWYLSSQIVWIGKEKNYNEIEKLKNTSYGSFEWLWSDADTILFNRDGLDFIGAVIKLNEPIIVKKSKMDVKLIEEEYGDIKISDKSNFNCKLSDFTEYYVEEDILLSYSEKWSGTNPSIEIKMTSDFSVILQNNEMMGIVIYKASKHLLPDGIHQIGEVEDIKSDLRIRLGCFFELLEKMEDDLTQHEELELKNAFMEIYEQVLPYDAPSYIGLRDTILNVVDYM</sequence>
<proteinExistence type="predicted"/>
<name>A0ABU1QNE3_9BACL</name>
<keyword evidence="2" id="KW-1185">Reference proteome</keyword>